<name>A0A533IFC3_PARDE</name>
<accession>A0A533IFC3</accession>
<feature type="compositionally biased region" description="Basic and acidic residues" evidence="1">
    <location>
        <begin position="300"/>
        <end position="310"/>
    </location>
</feature>
<gene>
    <name evidence="2" type="ORF">DI616_00465</name>
</gene>
<feature type="compositionally biased region" description="Basic and acidic residues" evidence="1">
    <location>
        <begin position="859"/>
        <end position="882"/>
    </location>
</feature>
<feature type="compositionally biased region" description="Low complexity" evidence="1">
    <location>
        <begin position="360"/>
        <end position="369"/>
    </location>
</feature>
<dbReference type="AlphaFoldDB" id="A0A533IFC3"/>
<sequence length="1015" mass="102779">MNEQMVKGAPPPNGDFALGFQPDGVQLLHRHGNAWAELGKAQFNADLRDGLGDFVQQLRAANAPAVSLVIPDEQILYTALVLPAAADTQAALKAGLDGRTPYRVDELAFDYAPADAKPGATVKVAAVWRQTLQEAEDFAVRHGFAPDRFVAAPPEGQFPRAPDFGATGLAAEWAHASADLDLSDETGSDTPASTPAETMKAAIETPVVAVKTQEPTAPVLSRITPHVVLTATPEAAPALVSASVNSGSIVLPGEIRPDADPDEPATDRVVEAKADPGAEATDDAAPAPRPLKPLPERARAFHERASEARKARPAPAAGTRPVAQGGRRSGLGGALPLVGILVLGLGISAALIGREEAETPAEPMATQTAIQPTEPQEAPQVVTADPAPADAPLSEAVTQATPATDIALPENIAPLDAGQQGVDPQTAEAVPSVAPTSSDASVQTAPADSVASATEPTVIPADSPMAAAIAAAYATAQPLTDEPAPQPPAAVPQVEEAPAAAAEAPAPVRPAPTQSRAAPDVASSARPPSRPQNLVRSSAAAQQAPAAAEQSRPAAQSSAPASRPASRPAAPAASTQTSATATARSNPGAPDSATLVSSARPKTAPSRSEPAAAAPDARPAVPRSPQPYEQRQQPEPSGARPPPKPLTQSSVDGAVLQSQPAPRHFALFSVRGQAEVLAQMDHPWIALAAPELRAPVRTAEARPVRRPVMNDASASAVDAAVSEAIGGAARPAARASTAAPATATAAAAPASGDVVALNRSARPAHRPGNASTAGISEATDSAVEAAIASAVSSSAAVPGRVALLPLTSSARPSWRGNRSGGADAPAASGGGTGAEGTLAPEPEQNAGQSQAEAEAAALAERRSLDEELQRQAEQRIRERAASDARAAAQAKAAAEARARAQAEAEAAAAARRNQRYRPPEVDNEPEVASAERAPASGAVAGSATTKGIDLNATQLIGTVGAGKASRGLIRLRNGRIVTVRLGDKINGGQISSIGNGGLKYVKAGREYSLPILNGR</sequence>
<feature type="compositionally biased region" description="Polar residues" evidence="1">
    <location>
        <begin position="434"/>
        <end position="455"/>
    </location>
</feature>
<feature type="region of interest" description="Disordered" evidence="1">
    <location>
        <begin position="477"/>
        <end position="650"/>
    </location>
</feature>
<proteinExistence type="predicted"/>
<feature type="region of interest" description="Disordered" evidence="1">
    <location>
        <begin position="358"/>
        <end position="377"/>
    </location>
</feature>
<comment type="caution">
    <text evidence="2">The sequence shown here is derived from an EMBL/GenBank/DDBJ whole genome shotgun (WGS) entry which is preliminary data.</text>
</comment>
<organism evidence="2 3">
    <name type="scientific">Paracoccus denitrificans</name>
    <dbReference type="NCBI Taxonomy" id="266"/>
    <lineage>
        <taxon>Bacteria</taxon>
        <taxon>Pseudomonadati</taxon>
        <taxon>Pseudomonadota</taxon>
        <taxon>Alphaproteobacteria</taxon>
        <taxon>Rhodobacterales</taxon>
        <taxon>Paracoccaceae</taxon>
        <taxon>Paracoccus</taxon>
    </lineage>
</organism>
<protein>
    <recommendedName>
        <fullName evidence="4">Meckel syndrome type 1 protein</fullName>
    </recommendedName>
</protein>
<feature type="region of interest" description="Disordered" evidence="1">
    <location>
        <begin position="810"/>
        <end position="938"/>
    </location>
</feature>
<feature type="compositionally biased region" description="Low complexity" evidence="1">
    <location>
        <begin position="536"/>
        <end position="585"/>
    </location>
</feature>
<reference evidence="2 3" key="1">
    <citation type="journal article" date="2017" name="Nat. Commun.">
        <title>In situ click chemistry generation of cyclooxygenase-2 inhibitors.</title>
        <authorList>
            <person name="Bhardwaj A."/>
            <person name="Kaur J."/>
            <person name="Wuest M."/>
            <person name="Wuest F."/>
        </authorList>
    </citation>
    <scope>NUCLEOTIDE SEQUENCE [LARGE SCALE GENOMIC DNA]</scope>
    <source>
        <strain evidence="2">S2_012_000_R3_94</strain>
    </source>
</reference>
<evidence type="ECO:0000313" key="2">
    <source>
        <dbReference type="EMBL" id="TKW68512.1"/>
    </source>
</evidence>
<dbReference type="EMBL" id="VAFL01000001">
    <property type="protein sequence ID" value="TKW68512.1"/>
    <property type="molecule type" value="Genomic_DNA"/>
</dbReference>
<evidence type="ECO:0000256" key="1">
    <source>
        <dbReference type="SAM" id="MobiDB-lite"/>
    </source>
</evidence>
<dbReference type="SUPFAM" id="SSF53067">
    <property type="entry name" value="Actin-like ATPase domain"/>
    <property type="match status" value="1"/>
</dbReference>
<evidence type="ECO:0000313" key="3">
    <source>
        <dbReference type="Proteomes" id="UP000315344"/>
    </source>
</evidence>
<feature type="compositionally biased region" description="Low complexity" evidence="1">
    <location>
        <begin position="604"/>
        <end position="637"/>
    </location>
</feature>
<dbReference type="InterPro" id="IPR043129">
    <property type="entry name" value="ATPase_NBD"/>
</dbReference>
<dbReference type="Proteomes" id="UP000315344">
    <property type="component" value="Unassembled WGS sequence"/>
</dbReference>
<feature type="region of interest" description="Disordered" evidence="1">
    <location>
        <begin position="274"/>
        <end position="293"/>
    </location>
</feature>
<feature type="region of interest" description="Disordered" evidence="1">
    <location>
        <begin position="417"/>
        <end position="455"/>
    </location>
</feature>
<feature type="compositionally biased region" description="Low complexity" evidence="1">
    <location>
        <begin position="883"/>
        <end position="893"/>
    </location>
</feature>
<evidence type="ECO:0008006" key="4">
    <source>
        <dbReference type="Google" id="ProtNLM"/>
    </source>
</evidence>
<feature type="region of interest" description="Disordered" evidence="1">
    <location>
        <begin position="300"/>
        <end position="330"/>
    </location>
</feature>
<feature type="compositionally biased region" description="Low complexity" evidence="1">
    <location>
        <begin position="491"/>
        <end position="506"/>
    </location>
</feature>
<feature type="compositionally biased region" description="Low complexity" evidence="1">
    <location>
        <begin position="848"/>
        <end position="858"/>
    </location>
</feature>